<keyword evidence="1" id="KW-0378">Hydrolase</keyword>
<evidence type="ECO:0000313" key="1">
    <source>
        <dbReference type="EMBL" id="MDQ1106710.1"/>
    </source>
</evidence>
<comment type="caution">
    <text evidence="1">The sequence shown here is derived from an EMBL/GenBank/DDBJ whole genome shotgun (WGS) entry which is preliminary data.</text>
</comment>
<accession>A0AAJ1U633</accession>
<keyword evidence="1" id="KW-0540">Nuclease</keyword>
<dbReference type="AlphaFoldDB" id="A0AAJ1U633"/>
<dbReference type="GO" id="GO:0004519">
    <property type="term" value="F:endonuclease activity"/>
    <property type="evidence" value="ECO:0007669"/>
    <property type="project" value="UniProtKB-KW"/>
</dbReference>
<dbReference type="RefSeq" id="WP_307204807.1">
    <property type="nucleotide sequence ID" value="NZ_JAUTAN010000001.1"/>
</dbReference>
<reference evidence="1" key="1">
    <citation type="submission" date="2023-07" db="EMBL/GenBank/DDBJ databases">
        <title>Functional and genomic diversity of the sorghum phyllosphere microbiome.</title>
        <authorList>
            <person name="Shade A."/>
        </authorList>
    </citation>
    <scope>NUCLEOTIDE SEQUENCE</scope>
    <source>
        <strain evidence="1">SORGH_AS_1067</strain>
    </source>
</reference>
<dbReference type="Proteomes" id="UP001239215">
    <property type="component" value="Unassembled WGS sequence"/>
</dbReference>
<evidence type="ECO:0000313" key="2">
    <source>
        <dbReference type="Proteomes" id="UP001239215"/>
    </source>
</evidence>
<proteinExistence type="predicted"/>
<keyword evidence="1" id="KW-0255">Endonuclease</keyword>
<organism evidence="1 2">
    <name type="scientific">Nocardioides zeae</name>
    <dbReference type="NCBI Taxonomy" id="1457234"/>
    <lineage>
        <taxon>Bacteria</taxon>
        <taxon>Bacillati</taxon>
        <taxon>Actinomycetota</taxon>
        <taxon>Actinomycetes</taxon>
        <taxon>Propionibacteriales</taxon>
        <taxon>Nocardioidaceae</taxon>
        <taxon>Nocardioides</taxon>
    </lineage>
</organism>
<protein>
    <submittedName>
        <fullName evidence="1">Very-short-patch-repair endonuclease</fullName>
    </submittedName>
</protein>
<gene>
    <name evidence="1" type="ORF">QE405_003994</name>
</gene>
<name>A0AAJ1U633_9ACTN</name>
<dbReference type="EMBL" id="JAUTAN010000001">
    <property type="protein sequence ID" value="MDQ1106710.1"/>
    <property type="molecule type" value="Genomic_DNA"/>
</dbReference>
<sequence length="312" mass="33978">MPTDPDLPVDLPPDLRVGRLRRAGWERVTRGVHRRSDAEEAELLDLRGCQEALPDDAVLTGLTAASARGWWLPMLPEDVPVFATTRVGSGQSRRPEVRLIRAVEAPTVDRVGDLRLASPVRTLLDCGRLLGPLDLAVVLGGALRPPGDAPAVTLAEVEAAAARAGARGASRLREALALLVDPGRAESAPEVTLGALCRTLRVPVVAQHEVRTAAGSFVARGDLWVVGTRTLVEYDGAVHREKEAYADGLRRDRRLRSEDWGRIAVTRDDLVERSQQLARELYEAAGLAHDQRRVLAWWRLLRTSGETPAGRA</sequence>